<dbReference type="Proteomes" id="UP000663629">
    <property type="component" value="Chromosome 1"/>
</dbReference>
<keyword evidence="4" id="KW-1185">Reference proteome</keyword>
<dbReference type="InterPro" id="IPR051043">
    <property type="entry name" value="Sulfatase_Mod_Factor_Kinase"/>
</dbReference>
<evidence type="ECO:0000313" key="4">
    <source>
        <dbReference type="Proteomes" id="UP000663629"/>
    </source>
</evidence>
<dbReference type="InterPro" id="IPR016187">
    <property type="entry name" value="CTDL_fold"/>
</dbReference>
<dbReference type="Pfam" id="PF03781">
    <property type="entry name" value="FGE-sulfatase"/>
    <property type="match status" value="1"/>
</dbReference>
<dbReference type="EMBL" id="CP070368">
    <property type="protein sequence ID" value="QRZ12768.1"/>
    <property type="molecule type" value="Genomic_DNA"/>
</dbReference>
<sequence>MGRRLPSEAEWEKAARGGLKGKRFPWGDDLTPDGKHRCNIWQGDFPTLNSAEDGYLITAPVKSYAPNGYGLWNAVGNVWEWTADSWRANPQENGCPGTGHQSVGPAKGHQGRLMPLPRFLVQPVQGRSANL</sequence>
<dbReference type="InterPro" id="IPR005532">
    <property type="entry name" value="SUMF_dom"/>
</dbReference>
<organism evidence="3 4">
    <name type="scientific">Paracoccus methylovorus</name>
    <dbReference type="NCBI Taxonomy" id="2812658"/>
    <lineage>
        <taxon>Bacteria</taxon>
        <taxon>Pseudomonadati</taxon>
        <taxon>Pseudomonadota</taxon>
        <taxon>Alphaproteobacteria</taxon>
        <taxon>Rhodobacterales</taxon>
        <taxon>Paracoccaceae</taxon>
        <taxon>Paracoccus</taxon>
    </lineage>
</organism>
<name>A0ABX7JHN6_9RHOB</name>
<accession>A0ABX7JHN6</accession>
<feature type="region of interest" description="Disordered" evidence="1">
    <location>
        <begin position="89"/>
        <end position="109"/>
    </location>
</feature>
<gene>
    <name evidence="3" type="ORF">JWJ88_09125</name>
</gene>
<dbReference type="PANTHER" id="PTHR23150:SF19">
    <property type="entry name" value="FORMYLGLYCINE-GENERATING ENZYME"/>
    <property type="match status" value="1"/>
</dbReference>
<dbReference type="SUPFAM" id="SSF56436">
    <property type="entry name" value="C-type lectin-like"/>
    <property type="match status" value="1"/>
</dbReference>
<dbReference type="PANTHER" id="PTHR23150">
    <property type="entry name" value="SULFATASE MODIFYING FACTOR 1, 2"/>
    <property type="match status" value="1"/>
</dbReference>
<feature type="domain" description="Sulfatase-modifying factor enzyme-like" evidence="2">
    <location>
        <begin position="1"/>
        <end position="93"/>
    </location>
</feature>
<evidence type="ECO:0000313" key="3">
    <source>
        <dbReference type="EMBL" id="QRZ12768.1"/>
    </source>
</evidence>
<protein>
    <submittedName>
        <fullName evidence="3">SUMF1/EgtB/PvdO family nonheme iron enzyme</fullName>
    </submittedName>
</protein>
<reference evidence="3 4" key="1">
    <citation type="submission" date="2021-02" db="EMBL/GenBank/DDBJ databases">
        <title>Paracoccus methylovroum sp.nov., a new methanol and methylamine utilizing methylotrophic denitrifer.</title>
        <authorList>
            <person name="Timsy T."/>
            <person name="Behrendt U."/>
            <person name="Ulrich A."/>
            <person name="Spanner T."/>
            <person name="Foesel B.U."/>
            <person name="Horn M.A."/>
            <person name="Kolb S."/>
        </authorList>
    </citation>
    <scope>NUCLEOTIDE SEQUENCE [LARGE SCALE GENOMIC DNA]</scope>
    <source>
        <strain evidence="3 4">H4-D09</strain>
    </source>
</reference>
<evidence type="ECO:0000256" key="1">
    <source>
        <dbReference type="SAM" id="MobiDB-lite"/>
    </source>
</evidence>
<dbReference type="Gene3D" id="3.90.1580.10">
    <property type="entry name" value="paralog of FGE (formylglycine-generating enzyme)"/>
    <property type="match status" value="1"/>
</dbReference>
<dbReference type="InterPro" id="IPR042095">
    <property type="entry name" value="SUMF_sf"/>
</dbReference>
<evidence type="ECO:0000259" key="2">
    <source>
        <dbReference type="Pfam" id="PF03781"/>
    </source>
</evidence>
<proteinExistence type="predicted"/>